<evidence type="ECO:0000256" key="2">
    <source>
        <dbReference type="ARBA" id="ARBA00010617"/>
    </source>
</evidence>
<dbReference type="VEuPathDB" id="FungiDB:AB675_10076"/>
<evidence type="ECO:0000313" key="9">
    <source>
        <dbReference type="EMBL" id="KPI36615.1"/>
    </source>
</evidence>
<dbReference type="GO" id="GO:0005506">
    <property type="term" value="F:iron ion binding"/>
    <property type="evidence" value="ECO:0007669"/>
    <property type="project" value="InterPro"/>
</dbReference>
<dbReference type="CDD" id="cd11065">
    <property type="entry name" value="CYP64-like"/>
    <property type="match status" value="1"/>
</dbReference>
<dbReference type="GO" id="GO:0004497">
    <property type="term" value="F:monooxygenase activity"/>
    <property type="evidence" value="ECO:0007669"/>
    <property type="project" value="UniProtKB-KW"/>
</dbReference>
<keyword evidence="5 7" id="KW-0408">Iron</keyword>
<evidence type="ECO:0000256" key="7">
    <source>
        <dbReference type="PIRSR" id="PIRSR602401-1"/>
    </source>
</evidence>
<accession>A0A0N1NWD6</accession>
<gene>
    <name evidence="9" type="ORF">AB675_10076</name>
</gene>
<dbReference type="PROSITE" id="PS00086">
    <property type="entry name" value="CYTOCHROME_P450"/>
    <property type="match status" value="1"/>
</dbReference>
<evidence type="ECO:0000256" key="6">
    <source>
        <dbReference type="ARBA" id="ARBA00023033"/>
    </source>
</evidence>
<keyword evidence="10" id="KW-1185">Reference proteome</keyword>
<dbReference type="PRINTS" id="PR00463">
    <property type="entry name" value="EP450I"/>
</dbReference>
<feature type="binding site" description="axial binding residue" evidence="7">
    <location>
        <position position="442"/>
    </location>
    <ligand>
        <name>heme</name>
        <dbReference type="ChEBI" id="CHEBI:30413"/>
    </ligand>
    <ligandPart>
        <name>Fe</name>
        <dbReference type="ChEBI" id="CHEBI:18248"/>
    </ligandPart>
</feature>
<comment type="caution">
    <text evidence="9">The sequence shown here is derived from an EMBL/GenBank/DDBJ whole genome shotgun (WGS) entry which is preliminary data.</text>
</comment>
<comment type="similarity">
    <text evidence="2 8">Belongs to the cytochrome P450 family.</text>
</comment>
<evidence type="ECO:0000256" key="5">
    <source>
        <dbReference type="ARBA" id="ARBA00023004"/>
    </source>
</evidence>
<dbReference type="AlphaFoldDB" id="A0A0N1NWD6"/>
<evidence type="ECO:0000313" key="10">
    <source>
        <dbReference type="Proteomes" id="UP000038010"/>
    </source>
</evidence>
<dbReference type="Proteomes" id="UP000038010">
    <property type="component" value="Unassembled WGS sequence"/>
</dbReference>
<sequence>MGLLMLAPVILTVGFLIYSIARIGRRGRNFPDGPPTLPIVGNLHQMPLNKPYLQFTEWAKQYGGMYSLKLGPGTAVVLTDRRIIKELMDKKASASSNRPVSLVTQHLITEGDHMLMMDNSPRWRMMRRLIHQDLTESLCDREHSKIHQAESVQLLYDVLYSSDEWVQHLKRFSNSIIMSIVYGIRSPSTDAPWTKGLNDIVELWARITEFGATPPVDLFPFLKLVPQRFLGNWVSRSKTVHDKVHALYGGLLESVKERRRTTGPVDCIADRLLEQEEKHGLSDHNVMLLAGVTLKGGSDTSASTLTSWMQAMVLYPEVQKKAQAEIDAVVGDKRIPTWSDYKDMPYLATMVKEAMRWRPTAPLGFPHALSEDQWIDGKFLPKGTVLFVNVYGLHQDETKFPNPNTFDPDHYKGRTLLAAEYANSADYENRDHYGFGNGRRLCPGIHLADRNLWHAIAKLLWAFNIEPKLDTETNKPILPDSSVETGYREGLTMCPYDFPAKITVRSDSRRQLILKEYADAKADFFPKYEKVALFER</sequence>
<reference evidence="9 10" key="1">
    <citation type="submission" date="2015-06" db="EMBL/GenBank/DDBJ databases">
        <title>Draft genome of the ant-associated black yeast Phialophora attae CBS 131958.</title>
        <authorList>
            <person name="Moreno L.F."/>
            <person name="Stielow B.J."/>
            <person name="de Hoog S."/>
            <person name="Vicente V.A."/>
            <person name="Weiss V.A."/>
            <person name="de Vries M."/>
            <person name="Cruz L.M."/>
            <person name="Souza E.M."/>
        </authorList>
    </citation>
    <scope>NUCLEOTIDE SEQUENCE [LARGE SCALE GENOMIC DNA]</scope>
    <source>
        <strain evidence="9 10">CBS 131958</strain>
    </source>
</reference>
<keyword evidence="4 8" id="KW-0560">Oxidoreductase</keyword>
<dbReference type="InterPro" id="IPR036396">
    <property type="entry name" value="Cyt_P450_sf"/>
</dbReference>
<dbReference type="InterPro" id="IPR017972">
    <property type="entry name" value="Cyt_P450_CS"/>
</dbReference>
<dbReference type="STRING" id="1664694.A0A0N1NWD6"/>
<keyword evidence="7 8" id="KW-0349">Heme</keyword>
<dbReference type="PANTHER" id="PTHR46300:SF2">
    <property type="entry name" value="CYTOCHROME P450 MONOOXYGENASE ALNH-RELATED"/>
    <property type="match status" value="1"/>
</dbReference>
<dbReference type="GO" id="GO:0020037">
    <property type="term" value="F:heme binding"/>
    <property type="evidence" value="ECO:0007669"/>
    <property type="project" value="InterPro"/>
</dbReference>
<dbReference type="GeneID" id="28730699"/>
<dbReference type="PANTHER" id="PTHR46300">
    <property type="entry name" value="P450, PUTATIVE (EUROFUNG)-RELATED-RELATED"/>
    <property type="match status" value="1"/>
</dbReference>
<evidence type="ECO:0000256" key="4">
    <source>
        <dbReference type="ARBA" id="ARBA00023002"/>
    </source>
</evidence>
<keyword evidence="3 7" id="KW-0479">Metal-binding</keyword>
<dbReference type="EMBL" id="LFJN01000029">
    <property type="protein sequence ID" value="KPI36615.1"/>
    <property type="molecule type" value="Genomic_DNA"/>
</dbReference>
<dbReference type="GO" id="GO:0016705">
    <property type="term" value="F:oxidoreductase activity, acting on paired donors, with incorporation or reduction of molecular oxygen"/>
    <property type="evidence" value="ECO:0007669"/>
    <property type="project" value="InterPro"/>
</dbReference>
<organism evidence="9 10">
    <name type="scientific">Cyphellophora attinorum</name>
    <dbReference type="NCBI Taxonomy" id="1664694"/>
    <lineage>
        <taxon>Eukaryota</taxon>
        <taxon>Fungi</taxon>
        <taxon>Dikarya</taxon>
        <taxon>Ascomycota</taxon>
        <taxon>Pezizomycotina</taxon>
        <taxon>Eurotiomycetes</taxon>
        <taxon>Chaetothyriomycetidae</taxon>
        <taxon>Chaetothyriales</taxon>
        <taxon>Cyphellophoraceae</taxon>
        <taxon>Cyphellophora</taxon>
    </lineage>
</organism>
<dbReference type="SUPFAM" id="SSF48264">
    <property type="entry name" value="Cytochrome P450"/>
    <property type="match status" value="1"/>
</dbReference>
<protein>
    <submittedName>
        <fullName evidence="9">Cytochrome 98A9</fullName>
    </submittedName>
</protein>
<dbReference type="InterPro" id="IPR002401">
    <property type="entry name" value="Cyt_P450_E_grp-I"/>
</dbReference>
<dbReference type="Pfam" id="PF00067">
    <property type="entry name" value="p450"/>
    <property type="match status" value="1"/>
</dbReference>
<name>A0A0N1NWD6_9EURO</name>
<evidence type="ECO:0000256" key="8">
    <source>
        <dbReference type="RuleBase" id="RU000461"/>
    </source>
</evidence>
<dbReference type="InterPro" id="IPR050364">
    <property type="entry name" value="Cytochrome_P450_fung"/>
</dbReference>
<evidence type="ECO:0000256" key="1">
    <source>
        <dbReference type="ARBA" id="ARBA00001971"/>
    </source>
</evidence>
<dbReference type="Gene3D" id="1.10.630.10">
    <property type="entry name" value="Cytochrome P450"/>
    <property type="match status" value="1"/>
</dbReference>
<keyword evidence="6 8" id="KW-0503">Monooxygenase</keyword>
<dbReference type="InterPro" id="IPR001128">
    <property type="entry name" value="Cyt_P450"/>
</dbReference>
<comment type="cofactor">
    <cofactor evidence="1 7">
        <name>heme</name>
        <dbReference type="ChEBI" id="CHEBI:30413"/>
    </cofactor>
</comment>
<proteinExistence type="inferred from homology"/>
<evidence type="ECO:0000256" key="3">
    <source>
        <dbReference type="ARBA" id="ARBA00022723"/>
    </source>
</evidence>
<dbReference type="RefSeq" id="XP_017996578.1">
    <property type="nucleotide sequence ID" value="XM_018138819.1"/>
</dbReference>
<dbReference type="OrthoDB" id="1103324at2759"/>